<protein>
    <recommendedName>
        <fullName evidence="2">Alanyl-tRNA synthetase class IIc N-terminal domain-containing protein</fullName>
    </recommendedName>
</protein>
<dbReference type="EMBL" id="OOIL02002239">
    <property type="protein sequence ID" value="VFQ81428.1"/>
    <property type="molecule type" value="Genomic_DNA"/>
</dbReference>
<name>A0A484M034_9ASTE</name>
<evidence type="ECO:0000313" key="3">
    <source>
        <dbReference type="EMBL" id="VFQ81428.1"/>
    </source>
</evidence>
<proteinExistence type="predicted"/>
<dbReference type="GO" id="GO:0006419">
    <property type="term" value="P:alanyl-tRNA aminoacylation"/>
    <property type="evidence" value="ECO:0007669"/>
    <property type="project" value="InterPro"/>
</dbReference>
<dbReference type="AlphaFoldDB" id="A0A484M034"/>
<evidence type="ECO:0000259" key="2">
    <source>
        <dbReference type="Pfam" id="PF01411"/>
    </source>
</evidence>
<feature type="region of interest" description="Disordered" evidence="1">
    <location>
        <begin position="154"/>
        <end position="173"/>
    </location>
</feature>
<evidence type="ECO:0000313" key="4">
    <source>
        <dbReference type="Proteomes" id="UP000595140"/>
    </source>
</evidence>
<dbReference type="InterPro" id="IPR018162">
    <property type="entry name" value="Ala-tRNA-ligase_IIc_anticod-bd"/>
</dbReference>
<dbReference type="GO" id="GO:0005739">
    <property type="term" value="C:mitochondrion"/>
    <property type="evidence" value="ECO:0007669"/>
    <property type="project" value="TreeGrafter"/>
</dbReference>
<dbReference type="GO" id="GO:0005524">
    <property type="term" value="F:ATP binding"/>
    <property type="evidence" value="ECO:0007669"/>
    <property type="project" value="InterPro"/>
</dbReference>
<dbReference type="InterPro" id="IPR018164">
    <property type="entry name" value="Ala-tRNA-synth_IIc_N"/>
</dbReference>
<feature type="region of interest" description="Disordered" evidence="1">
    <location>
        <begin position="78"/>
        <end position="111"/>
    </location>
</feature>
<accession>A0A484M034</accession>
<dbReference type="SUPFAM" id="SSF101353">
    <property type="entry name" value="Putative anticodon-binding domain of alanyl-tRNA synthetase (AlaRS)"/>
    <property type="match status" value="1"/>
</dbReference>
<evidence type="ECO:0000256" key="1">
    <source>
        <dbReference type="SAM" id="MobiDB-lite"/>
    </source>
</evidence>
<gene>
    <name evidence="3" type="ORF">CCAM_LOCUS23204</name>
</gene>
<dbReference type="OrthoDB" id="1932861at2759"/>
<dbReference type="Proteomes" id="UP000595140">
    <property type="component" value="Unassembled WGS sequence"/>
</dbReference>
<dbReference type="GO" id="GO:0004813">
    <property type="term" value="F:alanine-tRNA ligase activity"/>
    <property type="evidence" value="ECO:0007669"/>
    <property type="project" value="InterPro"/>
</dbReference>
<sequence length="322" mass="36041">MHDAFVLWDTFGFPFDLTQLMAEEKGLVVDIEGFNVAMNAAREQSRNAQNKQMKKNQFATDCLRLELILGLRELPQISAKPLPNPTQNPTENPMQNSPMQQAPRPNPPSLPLFQCSLKSPSPARNFISEAVASYKSGALSQAALLKILHDGSTSKVVSPALPPEDPTGYSSELEGKVGFKDLEDVENEGKANDDKVPDSAPPIPRAIDRYGEIHFYPVDEQEAAPEHVSMLVMEINKPNSGLIKADDIWMDDQMTYYMIEKMRTGHERRLRASRFQVLDGKLYKRALGGPLLRCLTRSEPKRVIAEVHEGVCVAHQMFRTLE</sequence>
<dbReference type="InterPro" id="IPR050058">
    <property type="entry name" value="Ala-tRNA_ligase"/>
</dbReference>
<dbReference type="PANTHER" id="PTHR11777:SF9">
    <property type="entry name" value="ALANINE--TRNA LIGASE, CYTOPLASMIC"/>
    <property type="match status" value="1"/>
</dbReference>
<organism evidence="3 4">
    <name type="scientific">Cuscuta campestris</name>
    <dbReference type="NCBI Taxonomy" id="132261"/>
    <lineage>
        <taxon>Eukaryota</taxon>
        <taxon>Viridiplantae</taxon>
        <taxon>Streptophyta</taxon>
        <taxon>Embryophyta</taxon>
        <taxon>Tracheophyta</taxon>
        <taxon>Spermatophyta</taxon>
        <taxon>Magnoliopsida</taxon>
        <taxon>eudicotyledons</taxon>
        <taxon>Gunneridae</taxon>
        <taxon>Pentapetalae</taxon>
        <taxon>asterids</taxon>
        <taxon>lamiids</taxon>
        <taxon>Solanales</taxon>
        <taxon>Convolvulaceae</taxon>
        <taxon>Cuscuteae</taxon>
        <taxon>Cuscuta</taxon>
        <taxon>Cuscuta subgen. Grammica</taxon>
        <taxon>Cuscuta sect. Cleistogrammica</taxon>
    </lineage>
</organism>
<reference evidence="3 4" key="1">
    <citation type="submission" date="2018-04" db="EMBL/GenBank/DDBJ databases">
        <authorList>
            <person name="Vogel A."/>
        </authorList>
    </citation>
    <scope>NUCLEOTIDE SEQUENCE [LARGE SCALE GENOMIC DNA]</scope>
</reference>
<dbReference type="GO" id="GO:0009507">
    <property type="term" value="C:chloroplast"/>
    <property type="evidence" value="ECO:0007669"/>
    <property type="project" value="TreeGrafter"/>
</dbReference>
<keyword evidence="4" id="KW-1185">Reference proteome</keyword>
<dbReference type="Pfam" id="PF01411">
    <property type="entry name" value="tRNA-synt_2c"/>
    <property type="match status" value="1"/>
</dbReference>
<dbReference type="PANTHER" id="PTHR11777">
    <property type="entry name" value="ALANYL-TRNA SYNTHETASE"/>
    <property type="match status" value="1"/>
</dbReference>
<feature type="domain" description="Alanyl-tRNA synthetase class IIc N-terminal" evidence="2">
    <location>
        <begin position="2"/>
        <end position="55"/>
    </location>
</feature>
<feature type="compositionally biased region" description="Polar residues" evidence="1">
    <location>
        <begin position="85"/>
        <end position="100"/>
    </location>
</feature>
<dbReference type="GO" id="GO:0002161">
    <property type="term" value="F:aminoacyl-tRNA deacylase activity"/>
    <property type="evidence" value="ECO:0007669"/>
    <property type="project" value="TreeGrafter"/>
</dbReference>